<evidence type="ECO:0000313" key="1">
    <source>
        <dbReference type="EMBL" id="KAL0134391.1"/>
    </source>
</evidence>
<keyword evidence="2" id="KW-1185">Reference proteome</keyword>
<accession>A0AAW2H4K6</accession>
<organism evidence="1 2">
    <name type="scientific">Cardiocondyla obscurior</name>
    <dbReference type="NCBI Taxonomy" id="286306"/>
    <lineage>
        <taxon>Eukaryota</taxon>
        <taxon>Metazoa</taxon>
        <taxon>Ecdysozoa</taxon>
        <taxon>Arthropoda</taxon>
        <taxon>Hexapoda</taxon>
        <taxon>Insecta</taxon>
        <taxon>Pterygota</taxon>
        <taxon>Neoptera</taxon>
        <taxon>Endopterygota</taxon>
        <taxon>Hymenoptera</taxon>
        <taxon>Apocrita</taxon>
        <taxon>Aculeata</taxon>
        <taxon>Formicoidea</taxon>
        <taxon>Formicidae</taxon>
        <taxon>Myrmicinae</taxon>
        <taxon>Cardiocondyla</taxon>
    </lineage>
</organism>
<reference evidence="1 2" key="1">
    <citation type="submission" date="2023-03" db="EMBL/GenBank/DDBJ databases">
        <title>High recombination rates correlate with genetic variation in Cardiocondyla obscurior ants.</title>
        <authorList>
            <person name="Errbii M."/>
        </authorList>
    </citation>
    <scope>NUCLEOTIDE SEQUENCE [LARGE SCALE GENOMIC DNA]</scope>
    <source>
        <strain evidence="1">Alpha-2009</strain>
        <tissue evidence="1">Whole body</tissue>
    </source>
</reference>
<evidence type="ECO:0000313" key="2">
    <source>
        <dbReference type="Proteomes" id="UP001430953"/>
    </source>
</evidence>
<name>A0AAW2H4K6_9HYME</name>
<dbReference type="AlphaFoldDB" id="A0AAW2H4K6"/>
<dbReference type="Proteomes" id="UP001430953">
    <property type="component" value="Unassembled WGS sequence"/>
</dbReference>
<gene>
    <name evidence="1" type="ORF">PUN28_001286</name>
</gene>
<protein>
    <submittedName>
        <fullName evidence="1">Uncharacterized protein</fullName>
    </submittedName>
</protein>
<dbReference type="EMBL" id="JADYXP020000001">
    <property type="protein sequence ID" value="KAL0134391.1"/>
    <property type="molecule type" value="Genomic_DNA"/>
</dbReference>
<sequence>MHPYIRDSPHVNLFIRICFCDSLSSPRLSIEHETNSTRSFVTNKNVTISLPGFLRICSAVATVRLDASNIKIVWQLRKTNDASSGQGDICNSTLLYVAYVRTLLYTYYYCTCRRVRDDAHPAALRAA</sequence>
<proteinExistence type="predicted"/>
<comment type="caution">
    <text evidence="1">The sequence shown here is derived from an EMBL/GenBank/DDBJ whole genome shotgun (WGS) entry which is preliminary data.</text>
</comment>